<dbReference type="OrthoDB" id="4845647at2759"/>
<dbReference type="Proteomes" id="UP000434172">
    <property type="component" value="Unassembled WGS sequence"/>
</dbReference>
<proteinExistence type="predicted"/>
<name>A0A8H3ZS29_9PEZI</name>
<reference evidence="2 3" key="1">
    <citation type="submission" date="2019-12" db="EMBL/GenBank/DDBJ databases">
        <title>A genome sequence resource for the geographically widespread anthracnose pathogen Colletotrichum asianum.</title>
        <authorList>
            <person name="Meng Y."/>
        </authorList>
    </citation>
    <scope>NUCLEOTIDE SEQUENCE [LARGE SCALE GENOMIC DNA]</scope>
    <source>
        <strain evidence="2 3">ICMP 18580</strain>
    </source>
</reference>
<accession>A0A8H3ZS29</accession>
<feature type="compositionally biased region" description="Low complexity" evidence="1">
    <location>
        <begin position="18"/>
        <end position="39"/>
    </location>
</feature>
<sequence>MDRGNNNQSKNKDKDDPVASTAAVDDAPPSPSSQASDSTMRSLMAMDQATEKLVNLARIVAKASIDSDFLQDTEPAFASALEVFSSAPRTVAILADDRKLN</sequence>
<evidence type="ECO:0000313" key="3">
    <source>
        <dbReference type="Proteomes" id="UP000434172"/>
    </source>
</evidence>
<protein>
    <submittedName>
        <fullName evidence="2">Uncharacterized protein</fullName>
    </submittedName>
</protein>
<keyword evidence="3" id="KW-1185">Reference proteome</keyword>
<evidence type="ECO:0000256" key="1">
    <source>
        <dbReference type="SAM" id="MobiDB-lite"/>
    </source>
</evidence>
<feature type="region of interest" description="Disordered" evidence="1">
    <location>
        <begin position="1"/>
        <end position="43"/>
    </location>
</feature>
<dbReference type="AlphaFoldDB" id="A0A8H3ZS29"/>
<comment type="caution">
    <text evidence="2">The sequence shown here is derived from an EMBL/GenBank/DDBJ whole genome shotgun (WGS) entry which is preliminary data.</text>
</comment>
<evidence type="ECO:0000313" key="2">
    <source>
        <dbReference type="EMBL" id="KAF0325492.1"/>
    </source>
</evidence>
<dbReference type="EMBL" id="WOWK01000036">
    <property type="protein sequence ID" value="KAF0325492.1"/>
    <property type="molecule type" value="Genomic_DNA"/>
</dbReference>
<organism evidence="2 3">
    <name type="scientific">Colletotrichum asianum</name>
    <dbReference type="NCBI Taxonomy" id="702518"/>
    <lineage>
        <taxon>Eukaryota</taxon>
        <taxon>Fungi</taxon>
        <taxon>Dikarya</taxon>
        <taxon>Ascomycota</taxon>
        <taxon>Pezizomycotina</taxon>
        <taxon>Sordariomycetes</taxon>
        <taxon>Hypocreomycetidae</taxon>
        <taxon>Glomerellales</taxon>
        <taxon>Glomerellaceae</taxon>
        <taxon>Colletotrichum</taxon>
        <taxon>Colletotrichum gloeosporioides species complex</taxon>
    </lineage>
</organism>
<gene>
    <name evidence="2" type="ORF">GQ607_007243</name>
</gene>